<dbReference type="EC" id="2.7.13.3" evidence="3"/>
<name>A0A3S0A8X9_9HYPH</name>
<dbReference type="SMART" id="SM00388">
    <property type="entry name" value="HisKA"/>
    <property type="match status" value="1"/>
</dbReference>
<dbReference type="GO" id="GO:0000155">
    <property type="term" value="F:phosphorelay sensor kinase activity"/>
    <property type="evidence" value="ECO:0007669"/>
    <property type="project" value="InterPro"/>
</dbReference>
<reference evidence="11 12" key="1">
    <citation type="submission" date="2018-12" db="EMBL/GenBank/DDBJ databases">
        <title>Mesorhizobium carbonis sp. nov., isolated from coal mine water.</title>
        <authorList>
            <person name="Xin W."/>
            <person name="Xu Z."/>
            <person name="Xiang F."/>
            <person name="Zhang J."/>
            <person name="Xi L."/>
            <person name="Liu J."/>
        </authorList>
    </citation>
    <scope>NUCLEOTIDE SEQUENCE [LARGE SCALE GENOMIC DNA]</scope>
    <source>
        <strain evidence="11 12">B2.3</strain>
    </source>
</reference>
<evidence type="ECO:0000256" key="9">
    <source>
        <dbReference type="ARBA" id="ARBA00023026"/>
    </source>
</evidence>
<evidence type="ECO:0000256" key="8">
    <source>
        <dbReference type="ARBA" id="ARBA00023012"/>
    </source>
</evidence>
<dbReference type="Pfam" id="PF00512">
    <property type="entry name" value="HisKA"/>
    <property type="match status" value="1"/>
</dbReference>
<organism evidence="11 12">
    <name type="scientific">Aquibium carbonis</name>
    <dbReference type="NCBI Taxonomy" id="2495581"/>
    <lineage>
        <taxon>Bacteria</taxon>
        <taxon>Pseudomonadati</taxon>
        <taxon>Pseudomonadota</taxon>
        <taxon>Alphaproteobacteria</taxon>
        <taxon>Hyphomicrobiales</taxon>
        <taxon>Phyllobacteriaceae</taxon>
        <taxon>Aquibium</taxon>
    </lineage>
</organism>
<keyword evidence="7 11" id="KW-0418">Kinase</keyword>
<dbReference type="InterPro" id="IPR005467">
    <property type="entry name" value="His_kinase_dom"/>
</dbReference>
<dbReference type="SMART" id="SM00387">
    <property type="entry name" value="HATPase_c"/>
    <property type="match status" value="1"/>
</dbReference>
<proteinExistence type="predicted"/>
<keyword evidence="4" id="KW-0472">Membrane</keyword>
<keyword evidence="6" id="KW-0808">Transferase</keyword>
<evidence type="ECO:0000256" key="1">
    <source>
        <dbReference type="ARBA" id="ARBA00000085"/>
    </source>
</evidence>
<dbReference type="SUPFAM" id="SSF55874">
    <property type="entry name" value="ATPase domain of HSP90 chaperone/DNA topoisomerase II/histidine kinase"/>
    <property type="match status" value="1"/>
</dbReference>
<evidence type="ECO:0000313" key="11">
    <source>
        <dbReference type="EMBL" id="RST86458.1"/>
    </source>
</evidence>
<evidence type="ECO:0000313" key="12">
    <source>
        <dbReference type="Proteomes" id="UP000278398"/>
    </source>
</evidence>
<dbReference type="InterPro" id="IPR036097">
    <property type="entry name" value="HisK_dim/P_sf"/>
</dbReference>
<dbReference type="CDD" id="cd00082">
    <property type="entry name" value="HisKA"/>
    <property type="match status" value="1"/>
</dbReference>
<keyword evidence="8" id="KW-0902">Two-component regulatory system</keyword>
<dbReference type="InterPro" id="IPR003594">
    <property type="entry name" value="HATPase_dom"/>
</dbReference>
<feature type="domain" description="Histidine kinase" evidence="10">
    <location>
        <begin position="268"/>
        <end position="474"/>
    </location>
</feature>
<accession>A0A3S0A8X9</accession>
<gene>
    <name evidence="11" type="ORF">EJC49_10765</name>
</gene>
<evidence type="ECO:0000256" key="7">
    <source>
        <dbReference type="ARBA" id="ARBA00022777"/>
    </source>
</evidence>
<dbReference type="AlphaFoldDB" id="A0A3S0A8X9"/>
<evidence type="ECO:0000256" key="2">
    <source>
        <dbReference type="ARBA" id="ARBA00004651"/>
    </source>
</evidence>
<sequence length="478" mass="51344">MRSNLKPKLPLTFALPLFVALAMFAVAVGTTQIGVRILQANDETALRDQAVVFLDAVAGHIAAETDDSPDAVRRQLAASLTFRTALLERTIAARWRGTPGAWQTVVLGESFDETRLVEALDAAEEIDPDAVTEWKDPDAAVLTVLRSYALRDDTLLLAATFDTTRILDDAATATRLTIGVDVLVAVLAALTVYAIARRVLSPLDGFISRLAERGDDGASPAGLRDGHELQRLEAALAMREQSEAARTKILEQMAQQERDALLARMAAAIAHEVRNPLAGLKNGVSTLKRFGDQPQVRQQTVELLESGLDSIGRVVDVTLSTYRRRPGKTRIVARDIRDLELLILPTAQRAEVSLRWELDEAVVIDVDGDALRQILVNLLLNSVGVTPRGGEITITLARATDGRSVSIAIADQGSGMPPEVVAAIVSGQMDEVPMERGIGLWVVATLVQRIGAGLSIRSEEGRGTTVTLSLPAIAESGS</sequence>
<dbReference type="OrthoDB" id="7818322at2"/>
<dbReference type="Gene3D" id="1.10.287.130">
    <property type="match status" value="1"/>
</dbReference>
<keyword evidence="5" id="KW-0597">Phosphoprotein</keyword>
<dbReference type="PRINTS" id="PR00344">
    <property type="entry name" value="BCTRLSENSOR"/>
</dbReference>
<evidence type="ECO:0000256" key="4">
    <source>
        <dbReference type="ARBA" id="ARBA00022475"/>
    </source>
</evidence>
<dbReference type="SUPFAM" id="SSF47384">
    <property type="entry name" value="Homodimeric domain of signal transducing histidine kinase"/>
    <property type="match status" value="1"/>
</dbReference>
<dbReference type="Proteomes" id="UP000278398">
    <property type="component" value="Unassembled WGS sequence"/>
</dbReference>
<comment type="subcellular location">
    <subcellularLocation>
        <location evidence="2">Cell membrane</location>
        <topology evidence="2">Multi-pass membrane protein</topology>
    </subcellularLocation>
</comment>
<protein>
    <recommendedName>
        <fullName evidence="3">histidine kinase</fullName>
        <ecNumber evidence="3">2.7.13.3</ecNumber>
    </recommendedName>
</protein>
<dbReference type="GO" id="GO:0005886">
    <property type="term" value="C:plasma membrane"/>
    <property type="evidence" value="ECO:0007669"/>
    <property type="project" value="UniProtKB-SubCell"/>
</dbReference>
<evidence type="ECO:0000259" key="10">
    <source>
        <dbReference type="PROSITE" id="PS50109"/>
    </source>
</evidence>
<keyword evidence="12" id="KW-1185">Reference proteome</keyword>
<comment type="catalytic activity">
    <reaction evidence="1">
        <text>ATP + protein L-histidine = ADP + protein N-phospho-L-histidine.</text>
        <dbReference type="EC" id="2.7.13.3"/>
    </reaction>
</comment>
<dbReference type="EMBL" id="RWKW01000035">
    <property type="protein sequence ID" value="RST86458.1"/>
    <property type="molecule type" value="Genomic_DNA"/>
</dbReference>
<dbReference type="InterPro" id="IPR004358">
    <property type="entry name" value="Sig_transdc_His_kin-like_C"/>
</dbReference>
<keyword evidence="9" id="KW-0843">Virulence</keyword>
<evidence type="ECO:0000256" key="3">
    <source>
        <dbReference type="ARBA" id="ARBA00012438"/>
    </source>
</evidence>
<dbReference type="PANTHER" id="PTHR44936:SF9">
    <property type="entry name" value="SENSOR PROTEIN CREC"/>
    <property type="match status" value="1"/>
</dbReference>
<dbReference type="Gene3D" id="3.30.565.10">
    <property type="entry name" value="Histidine kinase-like ATPase, C-terminal domain"/>
    <property type="match status" value="1"/>
</dbReference>
<dbReference type="RefSeq" id="WP_126699929.1">
    <property type="nucleotide sequence ID" value="NZ_RWKW01000035.1"/>
</dbReference>
<keyword evidence="4" id="KW-1003">Cell membrane</keyword>
<evidence type="ECO:0000256" key="5">
    <source>
        <dbReference type="ARBA" id="ARBA00022553"/>
    </source>
</evidence>
<dbReference type="InterPro" id="IPR050980">
    <property type="entry name" value="2C_sensor_his_kinase"/>
</dbReference>
<evidence type="ECO:0000256" key="6">
    <source>
        <dbReference type="ARBA" id="ARBA00022679"/>
    </source>
</evidence>
<dbReference type="PROSITE" id="PS50109">
    <property type="entry name" value="HIS_KIN"/>
    <property type="match status" value="1"/>
</dbReference>
<dbReference type="Pfam" id="PF02518">
    <property type="entry name" value="HATPase_c"/>
    <property type="match status" value="1"/>
</dbReference>
<dbReference type="InterPro" id="IPR036890">
    <property type="entry name" value="HATPase_C_sf"/>
</dbReference>
<dbReference type="PANTHER" id="PTHR44936">
    <property type="entry name" value="SENSOR PROTEIN CREC"/>
    <property type="match status" value="1"/>
</dbReference>
<dbReference type="InterPro" id="IPR003661">
    <property type="entry name" value="HisK_dim/P_dom"/>
</dbReference>
<comment type="caution">
    <text evidence="11">The sequence shown here is derived from an EMBL/GenBank/DDBJ whole genome shotgun (WGS) entry which is preliminary data.</text>
</comment>